<dbReference type="PANTHER" id="PTHR43585">
    <property type="entry name" value="FUMIPYRROLE BIOSYNTHESIS PROTEIN C"/>
    <property type="match status" value="1"/>
</dbReference>
<dbReference type="GO" id="GO:0046872">
    <property type="term" value="F:metal ion binding"/>
    <property type="evidence" value="ECO:0007669"/>
    <property type="project" value="InterPro"/>
</dbReference>
<dbReference type="GO" id="GO:0016874">
    <property type="term" value="F:ligase activity"/>
    <property type="evidence" value="ECO:0007669"/>
    <property type="project" value="UniProtKB-KW"/>
</dbReference>
<name>A0AB39SA23_9ACTN</name>
<evidence type="ECO:0000259" key="5">
    <source>
        <dbReference type="PROSITE" id="PS50975"/>
    </source>
</evidence>
<evidence type="ECO:0000256" key="4">
    <source>
        <dbReference type="PROSITE-ProRule" id="PRU00409"/>
    </source>
</evidence>
<gene>
    <name evidence="6" type="ORF">AB5J50_32405</name>
</gene>
<dbReference type="Pfam" id="PF13535">
    <property type="entry name" value="ATP-grasp_4"/>
    <property type="match status" value="1"/>
</dbReference>
<keyword evidence="2 4" id="KW-0547">Nucleotide-binding</keyword>
<proteinExistence type="predicted"/>
<sequence length="396" mass="41628">MSGHLLLAGGAEPQHATAHRLGARLSLLADVSDVRRLGDLSRYERIVALPGTARVEEWTAAARTVHAHDPVDAVGGFGEEAQEYAAAVADELGLRFHPADVVRRSRHRPLMRDRLREAGLDGTAASEVRDAADVAAFAAVHGFPLVLKPVEGTGGAGVRVVRSAAGLPDTLPPGSRMMAEEYLDGAEFGVQTFSERGLHRIVSVAQAFTDPVTGVRTGHCLPASIDDGLRTAFEEYVPLVLDALGVEDGPTHTKIVATPAGPRVVGTHLRPGGDRIVELAGLALGLDLDELWVRQVCGERVLDEVRPRAVRTAAVRFVTPRAPGLLERCYGAEEAAALDGVEAVHWLREPGSLLAAGHTADSSGACVVTTGDSGQQAVARSLAAAARLRFVVVCAG</sequence>
<dbReference type="PROSITE" id="PS50975">
    <property type="entry name" value="ATP_GRASP"/>
    <property type="match status" value="1"/>
</dbReference>
<dbReference type="SUPFAM" id="SSF56059">
    <property type="entry name" value="Glutathione synthetase ATP-binding domain-like"/>
    <property type="match status" value="1"/>
</dbReference>
<reference evidence="6" key="1">
    <citation type="submission" date="2024-07" db="EMBL/GenBank/DDBJ databases">
        <authorList>
            <person name="Yu S.T."/>
        </authorList>
    </citation>
    <scope>NUCLEOTIDE SEQUENCE</scope>
    <source>
        <strain evidence="6">R35</strain>
    </source>
</reference>
<dbReference type="PANTHER" id="PTHR43585:SF2">
    <property type="entry name" value="ATP-GRASP ENZYME FSQD"/>
    <property type="match status" value="1"/>
</dbReference>
<organism evidence="6">
    <name type="scientific">Streptomyces sp. R35</name>
    <dbReference type="NCBI Taxonomy" id="3238630"/>
    <lineage>
        <taxon>Bacteria</taxon>
        <taxon>Bacillati</taxon>
        <taxon>Actinomycetota</taxon>
        <taxon>Actinomycetes</taxon>
        <taxon>Kitasatosporales</taxon>
        <taxon>Streptomycetaceae</taxon>
        <taxon>Streptomyces</taxon>
    </lineage>
</organism>
<dbReference type="Gene3D" id="3.30.470.20">
    <property type="entry name" value="ATP-grasp fold, B domain"/>
    <property type="match status" value="1"/>
</dbReference>
<evidence type="ECO:0000256" key="3">
    <source>
        <dbReference type="ARBA" id="ARBA00022840"/>
    </source>
</evidence>
<dbReference type="InterPro" id="IPR011761">
    <property type="entry name" value="ATP-grasp"/>
</dbReference>
<protein>
    <submittedName>
        <fullName evidence="6">ATP-grasp domain-containing protein</fullName>
    </submittedName>
</protein>
<dbReference type="RefSeq" id="WP_369261754.1">
    <property type="nucleotide sequence ID" value="NZ_CP163440.1"/>
</dbReference>
<feature type="domain" description="ATP-grasp" evidence="5">
    <location>
        <begin position="112"/>
        <end position="297"/>
    </location>
</feature>
<dbReference type="EMBL" id="CP163440">
    <property type="protein sequence ID" value="XDQ65157.1"/>
    <property type="molecule type" value="Genomic_DNA"/>
</dbReference>
<evidence type="ECO:0000256" key="2">
    <source>
        <dbReference type="ARBA" id="ARBA00022741"/>
    </source>
</evidence>
<dbReference type="AlphaFoldDB" id="A0AB39SA23"/>
<accession>A0AB39SA23</accession>
<dbReference type="InterPro" id="IPR040570">
    <property type="entry name" value="LAL_C2"/>
</dbReference>
<keyword evidence="1" id="KW-0436">Ligase</keyword>
<dbReference type="Gene3D" id="3.40.50.20">
    <property type="match status" value="1"/>
</dbReference>
<dbReference type="GO" id="GO:0005524">
    <property type="term" value="F:ATP binding"/>
    <property type="evidence" value="ECO:0007669"/>
    <property type="project" value="UniProtKB-UniRule"/>
</dbReference>
<evidence type="ECO:0000256" key="1">
    <source>
        <dbReference type="ARBA" id="ARBA00022598"/>
    </source>
</evidence>
<keyword evidence="3 4" id="KW-0067">ATP-binding</keyword>
<evidence type="ECO:0000313" key="6">
    <source>
        <dbReference type="EMBL" id="XDQ65157.1"/>
    </source>
</evidence>
<dbReference type="InterPro" id="IPR052032">
    <property type="entry name" value="ATP-dep_AA_Ligase"/>
</dbReference>
<dbReference type="Pfam" id="PF18603">
    <property type="entry name" value="LAL_C2"/>
    <property type="match status" value="1"/>
</dbReference>